<feature type="transmembrane region" description="Helical" evidence="9">
    <location>
        <begin position="12"/>
        <end position="33"/>
    </location>
</feature>
<keyword evidence="3" id="KW-1003">Cell membrane</keyword>
<evidence type="ECO:0000256" key="7">
    <source>
        <dbReference type="ARBA" id="ARBA00023136"/>
    </source>
</evidence>
<evidence type="ECO:0000256" key="4">
    <source>
        <dbReference type="ARBA" id="ARBA00022692"/>
    </source>
</evidence>
<keyword evidence="4 9" id="KW-0812">Transmembrane</keyword>
<keyword evidence="12" id="KW-1185">Reference proteome</keyword>
<feature type="transmembrane region" description="Helical" evidence="9">
    <location>
        <begin position="158"/>
        <end position="180"/>
    </location>
</feature>
<evidence type="ECO:0000313" key="11">
    <source>
        <dbReference type="EMBL" id="AXI02095.1"/>
    </source>
</evidence>
<feature type="transmembrane region" description="Helical" evidence="9">
    <location>
        <begin position="113"/>
        <end position="138"/>
    </location>
</feature>
<protein>
    <submittedName>
        <fullName evidence="11">MotA/TolQ/ExbB proton channel family protein</fullName>
    </submittedName>
</protein>
<proteinExistence type="inferred from homology"/>
<dbReference type="Proteomes" id="UP000253940">
    <property type="component" value="Chromosome"/>
</dbReference>
<keyword evidence="7 9" id="KW-0472">Membrane</keyword>
<evidence type="ECO:0000256" key="8">
    <source>
        <dbReference type="RuleBase" id="RU004057"/>
    </source>
</evidence>
<dbReference type="InterPro" id="IPR002898">
    <property type="entry name" value="MotA_ExbB_proton_chnl"/>
</dbReference>
<gene>
    <name evidence="11" type="ORF">HYN46_04020</name>
</gene>
<feature type="domain" description="MotA/TolQ/ExbB proton channel" evidence="10">
    <location>
        <begin position="72"/>
        <end position="193"/>
    </location>
</feature>
<dbReference type="PANTHER" id="PTHR30625:SF15">
    <property type="entry name" value="BIOPOLYMER TRANSPORT PROTEIN EXBB"/>
    <property type="match status" value="1"/>
</dbReference>
<dbReference type="KEGG" id="mbah:HYN46_04020"/>
<evidence type="ECO:0000313" key="12">
    <source>
        <dbReference type="Proteomes" id="UP000253940"/>
    </source>
</evidence>
<evidence type="ECO:0000256" key="1">
    <source>
        <dbReference type="ARBA" id="ARBA00004651"/>
    </source>
</evidence>
<keyword evidence="6 9" id="KW-1133">Transmembrane helix</keyword>
<evidence type="ECO:0000256" key="3">
    <source>
        <dbReference type="ARBA" id="ARBA00022475"/>
    </source>
</evidence>
<dbReference type="GO" id="GO:0017038">
    <property type="term" value="P:protein import"/>
    <property type="evidence" value="ECO:0007669"/>
    <property type="project" value="TreeGrafter"/>
</dbReference>
<sequence length="211" mass="22726">MEFIKFIQVGGFFMYPIMLVFFAGMAIFFERLYALGKARARSREIWSKVQPDVQAGRLETAFSAVKDDTSEAGRILDYGLGAAASGADMPHVEGALEEGLLEVIPRLEARTSYIATLANVATLLGLLGTVHGLILAFASVANADPAQKGDLLSAALAVSMNTTAFGLGAAIPLVLAFTFLQNYTQQVIESLEMIAMKVQNSIRRTFPTLTN</sequence>
<dbReference type="AlphaFoldDB" id="A0A345P486"/>
<dbReference type="InterPro" id="IPR050790">
    <property type="entry name" value="ExbB/TolQ_transport"/>
</dbReference>
<evidence type="ECO:0000256" key="9">
    <source>
        <dbReference type="SAM" id="Phobius"/>
    </source>
</evidence>
<dbReference type="RefSeq" id="WP_114898205.1">
    <property type="nucleotide sequence ID" value="NZ_CP031222.1"/>
</dbReference>
<reference evidence="11 12" key="1">
    <citation type="submission" date="2018-07" db="EMBL/GenBank/DDBJ databases">
        <title>Genome sequencing of Moraxellaceae gen. HYN0046.</title>
        <authorList>
            <person name="Kim M."/>
            <person name="Yi H."/>
        </authorList>
    </citation>
    <scope>NUCLEOTIDE SEQUENCE [LARGE SCALE GENOMIC DNA]</scope>
    <source>
        <strain evidence="11 12">HYN0046</strain>
    </source>
</reference>
<evidence type="ECO:0000259" key="10">
    <source>
        <dbReference type="Pfam" id="PF01618"/>
    </source>
</evidence>
<dbReference type="EMBL" id="CP031222">
    <property type="protein sequence ID" value="AXI02095.1"/>
    <property type="molecule type" value="Genomic_DNA"/>
</dbReference>
<dbReference type="Pfam" id="PF01618">
    <property type="entry name" value="MotA_ExbB"/>
    <property type="match status" value="1"/>
</dbReference>
<evidence type="ECO:0000256" key="2">
    <source>
        <dbReference type="ARBA" id="ARBA00022448"/>
    </source>
</evidence>
<organism evidence="11 12">
    <name type="scientific">Aquirhabdus parva</name>
    <dbReference type="NCBI Taxonomy" id="2283318"/>
    <lineage>
        <taxon>Bacteria</taxon>
        <taxon>Pseudomonadati</taxon>
        <taxon>Pseudomonadota</taxon>
        <taxon>Gammaproteobacteria</taxon>
        <taxon>Moraxellales</taxon>
        <taxon>Moraxellaceae</taxon>
        <taxon>Aquirhabdus</taxon>
    </lineage>
</organism>
<name>A0A345P486_9GAMM</name>
<dbReference type="PANTHER" id="PTHR30625">
    <property type="entry name" value="PROTEIN TOLQ"/>
    <property type="match status" value="1"/>
</dbReference>
<accession>A0A345P486</accession>
<keyword evidence="2 8" id="KW-0813">Transport</keyword>
<comment type="similarity">
    <text evidence="8">Belongs to the exbB/tolQ family.</text>
</comment>
<evidence type="ECO:0000256" key="6">
    <source>
        <dbReference type="ARBA" id="ARBA00022989"/>
    </source>
</evidence>
<dbReference type="GO" id="GO:0005886">
    <property type="term" value="C:plasma membrane"/>
    <property type="evidence" value="ECO:0007669"/>
    <property type="project" value="UniProtKB-SubCell"/>
</dbReference>
<comment type="subcellular location">
    <subcellularLocation>
        <location evidence="1">Cell membrane</location>
        <topology evidence="1">Multi-pass membrane protein</topology>
    </subcellularLocation>
    <subcellularLocation>
        <location evidence="8">Membrane</location>
        <topology evidence="8">Multi-pass membrane protein</topology>
    </subcellularLocation>
</comment>
<keyword evidence="5 8" id="KW-0653">Protein transport</keyword>
<dbReference type="OrthoDB" id="5728265at2"/>
<evidence type="ECO:0000256" key="5">
    <source>
        <dbReference type="ARBA" id="ARBA00022927"/>
    </source>
</evidence>